<dbReference type="Proteomes" id="UP001295684">
    <property type="component" value="Unassembled WGS sequence"/>
</dbReference>
<dbReference type="GO" id="GO:0043130">
    <property type="term" value="F:ubiquitin binding"/>
    <property type="evidence" value="ECO:0007669"/>
    <property type="project" value="TreeGrafter"/>
</dbReference>
<dbReference type="SUPFAM" id="SSF54236">
    <property type="entry name" value="Ubiquitin-like"/>
    <property type="match status" value="1"/>
</dbReference>
<dbReference type="InterPro" id="IPR029071">
    <property type="entry name" value="Ubiquitin-like_domsf"/>
</dbReference>
<comment type="caution">
    <text evidence="3">The sequence shown here is derived from an EMBL/GenBank/DDBJ whole genome shotgun (WGS) entry which is preliminary data.</text>
</comment>
<feature type="compositionally biased region" description="Basic and acidic residues" evidence="1">
    <location>
        <begin position="310"/>
        <end position="327"/>
    </location>
</feature>
<gene>
    <name evidence="3" type="ORF">ECRASSUSDP1_LOCUS8893</name>
</gene>
<accession>A0AAD1UM36</accession>
<evidence type="ECO:0000256" key="1">
    <source>
        <dbReference type="SAM" id="MobiDB-lite"/>
    </source>
</evidence>
<evidence type="ECO:0000313" key="4">
    <source>
        <dbReference type="Proteomes" id="UP001295684"/>
    </source>
</evidence>
<name>A0AAD1UM36_EUPCR</name>
<feature type="region of interest" description="Disordered" evidence="1">
    <location>
        <begin position="1"/>
        <end position="32"/>
    </location>
</feature>
<evidence type="ECO:0000313" key="3">
    <source>
        <dbReference type="EMBL" id="CAI2367605.1"/>
    </source>
</evidence>
<feature type="domain" description="UBX" evidence="2">
    <location>
        <begin position="344"/>
        <end position="413"/>
    </location>
</feature>
<proteinExistence type="predicted"/>
<dbReference type="CDD" id="cd01767">
    <property type="entry name" value="UBX"/>
    <property type="match status" value="1"/>
</dbReference>
<evidence type="ECO:0000259" key="2">
    <source>
        <dbReference type="PROSITE" id="PS50033"/>
    </source>
</evidence>
<organism evidence="3 4">
    <name type="scientific">Euplotes crassus</name>
    <dbReference type="NCBI Taxonomy" id="5936"/>
    <lineage>
        <taxon>Eukaryota</taxon>
        <taxon>Sar</taxon>
        <taxon>Alveolata</taxon>
        <taxon>Ciliophora</taxon>
        <taxon>Intramacronucleata</taxon>
        <taxon>Spirotrichea</taxon>
        <taxon>Hypotrichia</taxon>
        <taxon>Euplotida</taxon>
        <taxon>Euplotidae</taxon>
        <taxon>Moneuplotes</taxon>
    </lineage>
</organism>
<dbReference type="Gene3D" id="3.40.30.10">
    <property type="entry name" value="Glutaredoxin"/>
    <property type="match status" value="1"/>
</dbReference>
<dbReference type="PANTHER" id="PTHR23322">
    <property type="entry name" value="FAS-ASSOCIATED PROTEIN"/>
    <property type="match status" value="1"/>
</dbReference>
<reference evidence="3" key="1">
    <citation type="submission" date="2023-07" db="EMBL/GenBank/DDBJ databases">
        <authorList>
            <consortium name="AG Swart"/>
            <person name="Singh M."/>
            <person name="Singh A."/>
            <person name="Seah K."/>
            <person name="Emmerich C."/>
        </authorList>
    </citation>
    <scope>NUCLEOTIDE SEQUENCE</scope>
    <source>
        <strain evidence="3">DP1</strain>
    </source>
</reference>
<sequence length="426" mass="49696">MDIEGEVPFQQNNQMSAPEIGRSHTEEDEEGPLINYDPHLVQERQRHQPGLLQVILDYTIYPIGRGIKYIIPNFIKRGITDLFRSQLPGEKFLENLKDDDVFTDEFVETENLFAIWQINTFKNAVFAAHFKRKPILFIMADLMNDESLEILQAIFHDEETLKIISSNFIVFGVEYGNTEGDNLALEFDIRISPHFGIIMAKSDTEYDDIACFNDANVEIEGFRTFLTNSFGTFKYLSEAMARGLHHQAPENLESSEDLENPEIYQIDFEAEQRRLEDRAIREQQKREYEKAQEEDRLRFLKRKEEEHKEKLKQQEAENLAQKKKDELPSEPSEGTIIKFREPENGKTFIRKFNPSDTVSILYDYVQSKLDEIEFEEDTVLFEIGVIEGGFKVLEDREKTLEQEGLCPSATLHIREVGREEESEEED</sequence>
<dbReference type="InterPro" id="IPR001012">
    <property type="entry name" value="UBX_dom"/>
</dbReference>
<protein>
    <recommendedName>
        <fullName evidence="2">UBX domain-containing protein</fullName>
    </recommendedName>
</protein>
<dbReference type="PANTHER" id="PTHR23322:SF93">
    <property type="entry name" value="UBX DOMAIN-CONTAINING PROTEIN 8"/>
    <property type="match status" value="1"/>
</dbReference>
<dbReference type="InterPro" id="IPR050730">
    <property type="entry name" value="UBX_domain-protein"/>
</dbReference>
<dbReference type="EMBL" id="CAMPGE010008717">
    <property type="protein sequence ID" value="CAI2367605.1"/>
    <property type="molecule type" value="Genomic_DNA"/>
</dbReference>
<dbReference type="Pfam" id="PF00789">
    <property type="entry name" value="UBX"/>
    <property type="match status" value="1"/>
</dbReference>
<keyword evidence="4" id="KW-1185">Reference proteome</keyword>
<dbReference type="PROSITE" id="PS50033">
    <property type="entry name" value="UBX"/>
    <property type="match status" value="1"/>
</dbReference>
<dbReference type="Gene3D" id="3.10.20.90">
    <property type="entry name" value="Phosphatidylinositol 3-kinase Catalytic Subunit, Chain A, domain 1"/>
    <property type="match status" value="1"/>
</dbReference>
<feature type="region of interest" description="Disordered" evidence="1">
    <location>
        <begin position="310"/>
        <end position="334"/>
    </location>
</feature>
<dbReference type="AlphaFoldDB" id="A0AAD1UM36"/>